<dbReference type="Proteomes" id="UP000515211">
    <property type="component" value="Chromosome 2"/>
</dbReference>
<dbReference type="PANTHER" id="PTHR11439:SF470">
    <property type="entry name" value="CYSTEINE-RICH RLK (RECEPTOR-LIKE PROTEIN KINASE) 8"/>
    <property type="match status" value="1"/>
</dbReference>
<dbReference type="AlphaFoldDB" id="A0A6P4CG15"/>
<evidence type="ECO:0000313" key="2">
    <source>
        <dbReference type="RefSeq" id="XP_015950401.1"/>
    </source>
</evidence>
<dbReference type="SUPFAM" id="SSF56672">
    <property type="entry name" value="DNA/RNA polymerases"/>
    <property type="match status" value="1"/>
</dbReference>
<organism evidence="1 2">
    <name type="scientific">Arachis duranensis</name>
    <name type="common">Wild peanut</name>
    <dbReference type="NCBI Taxonomy" id="130453"/>
    <lineage>
        <taxon>Eukaryota</taxon>
        <taxon>Viridiplantae</taxon>
        <taxon>Streptophyta</taxon>
        <taxon>Embryophyta</taxon>
        <taxon>Tracheophyta</taxon>
        <taxon>Spermatophyta</taxon>
        <taxon>Magnoliopsida</taxon>
        <taxon>eudicotyledons</taxon>
        <taxon>Gunneridae</taxon>
        <taxon>Pentapetalae</taxon>
        <taxon>rosids</taxon>
        <taxon>fabids</taxon>
        <taxon>Fabales</taxon>
        <taxon>Fabaceae</taxon>
        <taxon>Papilionoideae</taxon>
        <taxon>50 kb inversion clade</taxon>
        <taxon>dalbergioids sensu lato</taxon>
        <taxon>Dalbergieae</taxon>
        <taxon>Pterocarpus clade</taxon>
        <taxon>Arachis</taxon>
    </lineage>
</organism>
<dbReference type="CDD" id="cd09272">
    <property type="entry name" value="RNase_HI_RT_Ty1"/>
    <property type="match status" value="1"/>
</dbReference>
<sequence length="172" mass="19722">MFRPECAEVCSFQSSTWILDRAIRHPVVGSPTTAHHKATIRVLRYLKNAPVNGLFFHVNTDFTFTDFTDDDWATCPDSRRSVLGYCFFLGTSLISWKSSKKQTVSQSSSEAKYRALANATCEGLWRLRLLQVLGVDHDWLFTLYSDSQFTLHMAANPVLHEQIKHIETYCVR</sequence>
<reference evidence="2" key="2">
    <citation type="submission" date="2025-08" db="UniProtKB">
        <authorList>
            <consortium name="RefSeq"/>
        </authorList>
    </citation>
    <scope>IDENTIFICATION</scope>
    <source>
        <tissue evidence="2">Whole plant</tissue>
    </source>
</reference>
<protein>
    <submittedName>
        <fullName evidence="2">Uncharacterized mitochondrial protein AtMg00810-like</fullName>
    </submittedName>
</protein>
<name>A0A6P4CG15_ARADU</name>
<evidence type="ECO:0000313" key="1">
    <source>
        <dbReference type="Proteomes" id="UP000515211"/>
    </source>
</evidence>
<dbReference type="KEGG" id="adu:107475287"/>
<proteinExistence type="predicted"/>
<dbReference type="GeneID" id="107475287"/>
<gene>
    <name evidence="2" type="primary">LOC107475287</name>
</gene>
<dbReference type="PANTHER" id="PTHR11439">
    <property type="entry name" value="GAG-POL-RELATED RETROTRANSPOSON"/>
    <property type="match status" value="1"/>
</dbReference>
<dbReference type="InterPro" id="IPR043502">
    <property type="entry name" value="DNA/RNA_pol_sf"/>
</dbReference>
<dbReference type="RefSeq" id="XP_015950401.1">
    <property type="nucleotide sequence ID" value="XM_016094915.1"/>
</dbReference>
<reference evidence="1" key="1">
    <citation type="journal article" date="2016" name="Nat. Genet.">
        <title>The genome sequences of Arachis duranensis and Arachis ipaensis, the diploid ancestors of cultivated peanut.</title>
        <authorList>
            <person name="Bertioli D.J."/>
            <person name="Cannon S.B."/>
            <person name="Froenicke L."/>
            <person name="Huang G."/>
            <person name="Farmer A.D."/>
            <person name="Cannon E.K."/>
            <person name="Liu X."/>
            <person name="Gao D."/>
            <person name="Clevenger J."/>
            <person name="Dash S."/>
            <person name="Ren L."/>
            <person name="Moretzsohn M.C."/>
            <person name="Shirasawa K."/>
            <person name="Huang W."/>
            <person name="Vidigal B."/>
            <person name="Abernathy B."/>
            <person name="Chu Y."/>
            <person name="Niederhuth C.E."/>
            <person name="Umale P."/>
            <person name="Araujo A.C."/>
            <person name="Kozik A."/>
            <person name="Kim K.D."/>
            <person name="Burow M.D."/>
            <person name="Varshney R.K."/>
            <person name="Wang X."/>
            <person name="Zhang X."/>
            <person name="Barkley N."/>
            <person name="Guimaraes P.M."/>
            <person name="Isobe S."/>
            <person name="Guo B."/>
            <person name="Liao B."/>
            <person name="Stalker H.T."/>
            <person name="Schmitz R.J."/>
            <person name="Scheffler B.E."/>
            <person name="Leal-Bertioli S.C."/>
            <person name="Xun X."/>
            <person name="Jackson S.A."/>
            <person name="Michelmore R."/>
            <person name="Ozias-Akins P."/>
        </authorList>
    </citation>
    <scope>NUCLEOTIDE SEQUENCE [LARGE SCALE GENOMIC DNA]</scope>
    <source>
        <strain evidence="1">cv. V14167</strain>
    </source>
</reference>
<accession>A0A6P4CG15</accession>
<keyword evidence="1" id="KW-1185">Reference proteome</keyword>